<proteinExistence type="predicted"/>
<organism evidence="1 2">
    <name type="scientific">Irpex rosettiformis</name>
    <dbReference type="NCBI Taxonomy" id="378272"/>
    <lineage>
        <taxon>Eukaryota</taxon>
        <taxon>Fungi</taxon>
        <taxon>Dikarya</taxon>
        <taxon>Basidiomycota</taxon>
        <taxon>Agaricomycotina</taxon>
        <taxon>Agaricomycetes</taxon>
        <taxon>Polyporales</taxon>
        <taxon>Irpicaceae</taxon>
        <taxon>Irpex</taxon>
    </lineage>
</organism>
<dbReference type="EMBL" id="MU274930">
    <property type="protein sequence ID" value="KAI0085532.1"/>
    <property type="molecule type" value="Genomic_DNA"/>
</dbReference>
<keyword evidence="2" id="KW-1185">Reference proteome</keyword>
<evidence type="ECO:0000313" key="1">
    <source>
        <dbReference type="EMBL" id="KAI0085532.1"/>
    </source>
</evidence>
<comment type="caution">
    <text evidence="1">The sequence shown here is derived from an EMBL/GenBank/DDBJ whole genome shotgun (WGS) entry which is preliminary data.</text>
</comment>
<sequence length="495" mass="55646">MIFSRQNVVRLLNSSYLRITLSRVTTSFFLLSFIFFIAQVLIQAFLWTDDNSAFKNINAMVENGGAPSSLLPWLDIKKEHFNLRICSEAPYGAKNVSQVCPTVFDTNDAPNSSWVPPPVLRSNGTLISGPEQVKLANGSDVSLSEQCLYTLMYPTKRLRTSMNEELALLFSQFWLLGLSSAAVLSRSVSHIIAVFAMRVLSTGWSAYTIWRTKDLDNRLFHLIVNEGRTPCHSDFGIFPNYIKMRIALQIPDLILNVCALLFTGLLGYRLIKTFSENVFNCVGPPAKIGRLYRYMLTVVVSGQLLIYLLIASISLVLIEGIISKAKLLAMDITLFVLTVILTVIMVTLGYHSTRYERKRLMIAFLILLACLIIGFLAMFTLPAFQFTWIQWPFFACISGVNAAVLICSATFAALCRIHFGEGLKHYLHVENVLSKADFQPDEFSTGQEAKLTSASRVSFFVQEAMPTEPVITRNTNWDFEDQTRPPIYTVEARGE</sequence>
<accession>A0ACB8TU40</accession>
<dbReference type="Proteomes" id="UP001055072">
    <property type="component" value="Unassembled WGS sequence"/>
</dbReference>
<reference evidence="1" key="1">
    <citation type="journal article" date="2021" name="Environ. Microbiol.">
        <title>Gene family expansions and transcriptome signatures uncover fungal adaptations to wood decay.</title>
        <authorList>
            <person name="Hage H."/>
            <person name="Miyauchi S."/>
            <person name="Viragh M."/>
            <person name="Drula E."/>
            <person name="Min B."/>
            <person name="Chaduli D."/>
            <person name="Navarro D."/>
            <person name="Favel A."/>
            <person name="Norest M."/>
            <person name="Lesage-Meessen L."/>
            <person name="Balint B."/>
            <person name="Merenyi Z."/>
            <person name="de Eugenio L."/>
            <person name="Morin E."/>
            <person name="Martinez A.T."/>
            <person name="Baldrian P."/>
            <person name="Stursova M."/>
            <person name="Martinez M.J."/>
            <person name="Novotny C."/>
            <person name="Magnuson J.K."/>
            <person name="Spatafora J.W."/>
            <person name="Maurice S."/>
            <person name="Pangilinan J."/>
            <person name="Andreopoulos W."/>
            <person name="LaButti K."/>
            <person name="Hundley H."/>
            <person name="Na H."/>
            <person name="Kuo A."/>
            <person name="Barry K."/>
            <person name="Lipzen A."/>
            <person name="Henrissat B."/>
            <person name="Riley R."/>
            <person name="Ahrendt S."/>
            <person name="Nagy L.G."/>
            <person name="Grigoriev I.V."/>
            <person name="Martin F."/>
            <person name="Rosso M.N."/>
        </authorList>
    </citation>
    <scope>NUCLEOTIDE SEQUENCE</scope>
    <source>
        <strain evidence="1">CBS 384.51</strain>
    </source>
</reference>
<evidence type="ECO:0000313" key="2">
    <source>
        <dbReference type="Proteomes" id="UP001055072"/>
    </source>
</evidence>
<name>A0ACB8TU40_9APHY</name>
<protein>
    <submittedName>
        <fullName evidence="1">Uncharacterized protein</fullName>
    </submittedName>
</protein>
<gene>
    <name evidence="1" type="ORF">BDY19DRAFT_996665</name>
</gene>